<reference evidence="1" key="1">
    <citation type="submission" date="2022-08" db="EMBL/GenBank/DDBJ databases">
        <title>Genome Sequence of Pycnoporus sanguineus.</title>
        <authorList>
            <person name="Buettner E."/>
        </authorList>
    </citation>
    <scope>NUCLEOTIDE SEQUENCE</scope>
    <source>
        <strain evidence="1">CG-C14</strain>
    </source>
</reference>
<sequence>MTLPPSHTQSGYAIYPYWLCGDLGQDSYTLIASHFNPEALILEFCNSSSHALYLDIRLLLHVSVQIFTYEEWHGSICKVPRERRGFKVALALDLGPYFLAFLSHDLLFQLHWATEIEHLPSSRFSDVLCDWPGFLRQVATWIEQRRARARRRDSPAFLAIHNADVFPGLGNYTLSEVFHRAGKDPSGSYTSLLLIECPFSKFQGLRLSLTEQEVFDNASRTARLCAAYREFALHTEKALWPFMKRFLHGFKLVVERSDRLLYSKSLKVYGKEWAFVSARHGTLLDSAIATANDKKGPIYDVFEPSLIANSLSMTSHNLGHLIFGPVEWDTLQRSWQVHVDQTSQDALTKLYRAFLYNQRTYLRPGYYHDGLGVTQWNARRFATTMYRLSPSRMAFAQSLSDTEDDDEDEDEERPQPKRKKVRTYQAWTVIPSVMHRASQSVQERMMQVPDAKRLLTTLACKIKTTRTYTVGPLDFCGVARLERAQGRGEPITLALPSTFLCDDDPQVPEYYRDRRQHKEAHLKSHFTAALRMRHVRRWNTRRKKGPSHKRDPNSTRTRRSPTTAEQLALSEGLALIKDLPPRRRRM</sequence>
<dbReference type="Proteomes" id="UP001144978">
    <property type="component" value="Unassembled WGS sequence"/>
</dbReference>
<dbReference type="EMBL" id="JANSHE010001689">
    <property type="protein sequence ID" value="KAJ3001525.1"/>
    <property type="molecule type" value="Genomic_DNA"/>
</dbReference>
<protein>
    <submittedName>
        <fullName evidence="1">Uncharacterized protein</fullName>
    </submittedName>
</protein>
<proteinExistence type="predicted"/>
<gene>
    <name evidence="1" type="ORF">NUW54_g6367</name>
</gene>
<evidence type="ECO:0000313" key="1">
    <source>
        <dbReference type="EMBL" id="KAJ3001525.1"/>
    </source>
</evidence>
<name>A0ACC1PSI5_9APHY</name>
<evidence type="ECO:0000313" key="2">
    <source>
        <dbReference type="Proteomes" id="UP001144978"/>
    </source>
</evidence>
<organism evidence="1 2">
    <name type="scientific">Trametes sanguinea</name>
    <dbReference type="NCBI Taxonomy" id="158606"/>
    <lineage>
        <taxon>Eukaryota</taxon>
        <taxon>Fungi</taxon>
        <taxon>Dikarya</taxon>
        <taxon>Basidiomycota</taxon>
        <taxon>Agaricomycotina</taxon>
        <taxon>Agaricomycetes</taxon>
        <taxon>Polyporales</taxon>
        <taxon>Polyporaceae</taxon>
        <taxon>Trametes</taxon>
    </lineage>
</organism>
<keyword evidence="2" id="KW-1185">Reference proteome</keyword>
<comment type="caution">
    <text evidence="1">The sequence shown here is derived from an EMBL/GenBank/DDBJ whole genome shotgun (WGS) entry which is preliminary data.</text>
</comment>
<accession>A0ACC1PSI5</accession>